<dbReference type="Pfam" id="PF00346">
    <property type="entry name" value="Complex1_49kDa"/>
    <property type="match status" value="1"/>
</dbReference>
<dbReference type="Pfam" id="PF00374">
    <property type="entry name" value="NiFeSe_Hases"/>
    <property type="match status" value="1"/>
</dbReference>
<protein>
    <submittedName>
        <fullName evidence="6">Ni,Fe-hydrogenase III large subunit</fullName>
    </submittedName>
</protein>
<dbReference type="InterPro" id="IPR029014">
    <property type="entry name" value="NiFe-Hase_large"/>
</dbReference>
<evidence type="ECO:0000256" key="3">
    <source>
        <dbReference type="PIRSR" id="PIRSR601501-1"/>
    </source>
</evidence>
<dbReference type="GO" id="GO:0008137">
    <property type="term" value="F:NADH dehydrogenase (ubiquinone) activity"/>
    <property type="evidence" value="ECO:0007669"/>
    <property type="project" value="InterPro"/>
</dbReference>
<dbReference type="InterPro" id="IPR001268">
    <property type="entry name" value="NADH_UbQ_OxRdtase_30kDa_su"/>
</dbReference>
<dbReference type="SUPFAM" id="SSF143243">
    <property type="entry name" value="Nqo5-like"/>
    <property type="match status" value="1"/>
</dbReference>
<dbReference type="STRING" id="61595.SAMN05421644_11926"/>
<evidence type="ECO:0000313" key="7">
    <source>
        <dbReference type="Proteomes" id="UP000198672"/>
    </source>
</evidence>
<organism evidence="6 7">
    <name type="scientific">Allochromatium warmingii</name>
    <name type="common">Chromatium warmingii</name>
    <dbReference type="NCBI Taxonomy" id="61595"/>
    <lineage>
        <taxon>Bacteria</taxon>
        <taxon>Pseudomonadati</taxon>
        <taxon>Pseudomonadota</taxon>
        <taxon>Gammaproteobacteria</taxon>
        <taxon>Chromatiales</taxon>
        <taxon>Chromatiaceae</taxon>
        <taxon>Allochromatium</taxon>
    </lineage>
</organism>
<dbReference type="InterPro" id="IPR001135">
    <property type="entry name" value="NADH_Q_OxRdtase_suD"/>
</dbReference>
<dbReference type="GO" id="GO:0051287">
    <property type="term" value="F:NAD binding"/>
    <property type="evidence" value="ECO:0007669"/>
    <property type="project" value="InterPro"/>
</dbReference>
<evidence type="ECO:0000256" key="1">
    <source>
        <dbReference type="ARBA" id="ARBA00023002"/>
    </source>
</evidence>
<keyword evidence="1" id="KW-0560">Oxidoreductase</keyword>
<evidence type="ECO:0000256" key="2">
    <source>
        <dbReference type="ARBA" id="ARBA00023027"/>
    </source>
</evidence>
<reference evidence="7" key="1">
    <citation type="submission" date="2016-10" db="EMBL/GenBank/DDBJ databases">
        <authorList>
            <person name="Varghese N."/>
            <person name="Submissions S."/>
        </authorList>
    </citation>
    <scope>NUCLEOTIDE SEQUENCE [LARGE SCALE GENOMIC DNA]</scope>
    <source>
        <strain evidence="7">DSM 173</strain>
    </source>
</reference>
<proteinExistence type="predicted"/>
<dbReference type="GO" id="GO:0016151">
    <property type="term" value="F:nickel cation binding"/>
    <property type="evidence" value="ECO:0007669"/>
    <property type="project" value="InterPro"/>
</dbReference>
<dbReference type="GO" id="GO:0048038">
    <property type="term" value="F:quinone binding"/>
    <property type="evidence" value="ECO:0007669"/>
    <property type="project" value="InterPro"/>
</dbReference>
<gene>
    <name evidence="6" type="ORF">SAMN05421644_11926</name>
</gene>
<dbReference type="AlphaFoldDB" id="A0A1H3FME6"/>
<keyword evidence="3" id="KW-0479">Metal-binding</keyword>
<dbReference type="GO" id="GO:0016651">
    <property type="term" value="F:oxidoreductase activity, acting on NAD(P)H"/>
    <property type="evidence" value="ECO:0007669"/>
    <property type="project" value="InterPro"/>
</dbReference>
<dbReference type="InterPro" id="IPR037232">
    <property type="entry name" value="NADH_quin_OxRdtase_su_C/D-like"/>
</dbReference>
<dbReference type="InterPro" id="IPR001501">
    <property type="entry name" value="Ni-dep_hyd_lsu"/>
</dbReference>
<evidence type="ECO:0000313" key="6">
    <source>
        <dbReference type="EMBL" id="SDX91289.1"/>
    </source>
</evidence>
<dbReference type="Gene3D" id="1.10.645.10">
    <property type="entry name" value="Cytochrome-c3 Hydrogenase, chain B"/>
    <property type="match status" value="1"/>
</dbReference>
<dbReference type="EMBL" id="FNOW01000019">
    <property type="protein sequence ID" value="SDX91289.1"/>
    <property type="molecule type" value="Genomic_DNA"/>
</dbReference>
<dbReference type="OrthoDB" id="9801496at2"/>
<feature type="domain" description="NADH:ubiquinone oxidoreductase 30kDa subunit" evidence="4">
    <location>
        <begin position="74"/>
        <end position="166"/>
    </location>
</feature>
<keyword evidence="7" id="KW-1185">Reference proteome</keyword>
<feature type="domain" description="NADH-quinone oxidoreductase subunit D" evidence="5">
    <location>
        <begin position="302"/>
        <end position="467"/>
    </location>
</feature>
<evidence type="ECO:0000259" key="5">
    <source>
        <dbReference type="Pfam" id="PF00346"/>
    </source>
</evidence>
<keyword evidence="2" id="KW-0520">NAD</keyword>
<keyword evidence="3" id="KW-0460">Magnesium</keyword>
<dbReference type="InterPro" id="IPR052197">
    <property type="entry name" value="ComplexI_49kDa-like"/>
</dbReference>
<sequence>MTDSHISPTLTPQNWLHDYRIRLHECAVHVCADEPLSPAQRMILDANDWEPAARVAAELGARHAGVWVDPLDTAADLANHAEPRLRVMACLERDGAYLLLETEVPLQQPHLASQARHFPGISRLERHAHDLTGMIWHDAPDSRRWTRHQAWPEACFPLRADSSINGELPGRTPADADYPFLAPLGGGTYEVPVGPVHAGIIEPGQFRFQAMGEDVLRLETRLGYVHRGVEKRAVGRDPAGLARLAGRVSGDSTVAHTWAACQALERACGCTVPPRALALRALLAERERIANHLGDIGAICNDVGFAFALAQCSRLREQWQRRSHALFGHRLLMDVIIPGGIAPDLSATGFQTLRQDHAALRQAIEPIFSIIEDLPALDDRLLTTGRLSTADARALGCTGYVGKASGLAFDVRHDSPYPPYERLRVEVPVQSEGDVAARLRVRLGEVRGSLWMLERLLDDLPAGEIHTPLPMPTEAACGLGLIDGWRGEVLSFVRLDAAGRIARYIPRDPSWFTWPALERLILGNIIPDFPVCNKSVNGSYAGQDL</sequence>
<evidence type="ECO:0000259" key="4">
    <source>
        <dbReference type="Pfam" id="PF00329"/>
    </source>
</evidence>
<dbReference type="Pfam" id="PF00329">
    <property type="entry name" value="Complex1_30kDa"/>
    <property type="match status" value="1"/>
</dbReference>
<dbReference type="PANTHER" id="PTHR43485:SF1">
    <property type="entry name" value="FORMATE HYDROGENLYASE SUBUNIT 5-RELATED"/>
    <property type="match status" value="1"/>
</dbReference>
<dbReference type="PANTHER" id="PTHR43485">
    <property type="entry name" value="HYDROGENASE-4 COMPONENT G"/>
    <property type="match status" value="1"/>
</dbReference>
<feature type="binding site" evidence="3">
    <location>
        <position position="230"/>
    </location>
    <ligand>
        <name>Mg(2+)</name>
        <dbReference type="ChEBI" id="CHEBI:18420"/>
    </ligand>
</feature>
<accession>A0A1H3FME6</accession>
<name>A0A1H3FME6_ALLWA</name>
<dbReference type="SUPFAM" id="SSF56762">
    <property type="entry name" value="HydB/Nqo4-like"/>
    <property type="match status" value="1"/>
</dbReference>
<dbReference type="RefSeq" id="WP_091333539.1">
    <property type="nucleotide sequence ID" value="NZ_FNOW01000019.1"/>
</dbReference>
<dbReference type="Proteomes" id="UP000198672">
    <property type="component" value="Unassembled WGS sequence"/>
</dbReference>